<accession>A0ABV1XYZ8</accession>
<feature type="region of interest" description="Disordered" evidence="1">
    <location>
        <begin position="95"/>
        <end position="135"/>
    </location>
</feature>
<evidence type="ECO:0000259" key="3">
    <source>
        <dbReference type="Pfam" id="PF10708"/>
    </source>
</evidence>
<organism evidence="4 5">
    <name type="scientific">Streptomyces lanatus</name>
    <dbReference type="NCBI Taxonomy" id="66900"/>
    <lineage>
        <taxon>Bacteria</taxon>
        <taxon>Bacillati</taxon>
        <taxon>Actinomycetota</taxon>
        <taxon>Actinomycetes</taxon>
        <taxon>Kitasatosporales</taxon>
        <taxon>Streptomycetaceae</taxon>
        <taxon>Streptomyces</taxon>
    </lineage>
</organism>
<gene>
    <name evidence="4" type="ORF">ABT384_29765</name>
</gene>
<reference evidence="4 5" key="1">
    <citation type="submission" date="2024-06" db="EMBL/GenBank/DDBJ databases">
        <title>The Natural Products Discovery Center: Release of the First 8490 Sequenced Strains for Exploring Actinobacteria Biosynthetic Diversity.</title>
        <authorList>
            <person name="Kalkreuter E."/>
            <person name="Kautsar S.A."/>
            <person name="Yang D."/>
            <person name="Bader C.D."/>
            <person name="Teijaro C.N."/>
            <person name="Fluegel L."/>
            <person name="Davis C.M."/>
            <person name="Simpson J.R."/>
            <person name="Lauterbach L."/>
            <person name="Steele A.D."/>
            <person name="Gui C."/>
            <person name="Meng S."/>
            <person name="Li G."/>
            <person name="Viehrig K."/>
            <person name="Ye F."/>
            <person name="Su P."/>
            <person name="Kiefer A.F."/>
            <person name="Nichols A."/>
            <person name="Cepeda A.J."/>
            <person name="Yan W."/>
            <person name="Fan B."/>
            <person name="Jiang Y."/>
            <person name="Adhikari A."/>
            <person name="Zheng C.-J."/>
            <person name="Schuster L."/>
            <person name="Cowan T.M."/>
            <person name="Smanski M.J."/>
            <person name="Chevrette M.G."/>
            <person name="De Carvalho L.P.S."/>
            <person name="Shen B."/>
        </authorList>
    </citation>
    <scope>NUCLEOTIDE SEQUENCE [LARGE SCALE GENOMIC DNA]</scope>
    <source>
        <strain evidence="4 5">NPDC000155</strain>
    </source>
</reference>
<sequence>MTPSPGWYRDPSGPHLERWWDGTAWTEHRRAPEDTAPPAPGPQAHGSPATVQLTPGPPSAGGGSGRATKVVALIAAGAVLLTAIVTGVIVLGNDDGGEEPDTAPTLAATEPVDRESASDTPTPSETTPEPSVDDDAVVTDQLNGITLPLLDGWVRPQTFTEADILMTTDGTYECPADFGSCRHGKVLSHTATEDDGTTPEAIAKSDIQDAAGDAYDRDLVGRRPFGGIDSHKVLGSGPVSVAGRAGYFVRWQVTTAEGPGGYVQSLVFPAGGGTESPVVVRYVFDAGEDGPPLADMDRFTQGIRSTR</sequence>
<keyword evidence="5" id="KW-1185">Reference proteome</keyword>
<dbReference type="Pfam" id="PF10708">
    <property type="entry name" value="DUF2510"/>
    <property type="match status" value="1"/>
</dbReference>
<comment type="caution">
    <text evidence="4">The sequence shown here is derived from an EMBL/GenBank/DDBJ whole genome shotgun (WGS) entry which is preliminary data.</text>
</comment>
<keyword evidence="2" id="KW-0812">Transmembrane</keyword>
<dbReference type="Proteomes" id="UP001486207">
    <property type="component" value="Unassembled WGS sequence"/>
</dbReference>
<feature type="compositionally biased region" description="Low complexity" evidence="1">
    <location>
        <begin position="118"/>
        <end position="130"/>
    </location>
</feature>
<evidence type="ECO:0000313" key="4">
    <source>
        <dbReference type="EMBL" id="MER7376829.1"/>
    </source>
</evidence>
<dbReference type="RefSeq" id="WP_190073602.1">
    <property type="nucleotide sequence ID" value="NZ_BNBM01000014.1"/>
</dbReference>
<keyword evidence="2" id="KW-1133">Transmembrane helix</keyword>
<feature type="region of interest" description="Disordered" evidence="1">
    <location>
        <begin position="22"/>
        <end position="65"/>
    </location>
</feature>
<feature type="compositionally biased region" description="Basic and acidic residues" evidence="1">
    <location>
        <begin position="22"/>
        <end position="33"/>
    </location>
</feature>
<keyword evidence="2" id="KW-0472">Membrane</keyword>
<protein>
    <submittedName>
        <fullName evidence="4">DUF2510 domain-containing protein</fullName>
    </submittedName>
</protein>
<dbReference type="InterPro" id="IPR018929">
    <property type="entry name" value="DUF2510"/>
</dbReference>
<evidence type="ECO:0000256" key="1">
    <source>
        <dbReference type="SAM" id="MobiDB-lite"/>
    </source>
</evidence>
<dbReference type="EMBL" id="JBEPFB010000015">
    <property type="protein sequence ID" value="MER7376829.1"/>
    <property type="molecule type" value="Genomic_DNA"/>
</dbReference>
<feature type="transmembrane region" description="Helical" evidence="2">
    <location>
        <begin position="70"/>
        <end position="92"/>
    </location>
</feature>
<proteinExistence type="predicted"/>
<feature type="domain" description="DUF2510" evidence="3">
    <location>
        <begin position="5"/>
        <end position="37"/>
    </location>
</feature>
<evidence type="ECO:0000313" key="5">
    <source>
        <dbReference type="Proteomes" id="UP001486207"/>
    </source>
</evidence>
<name>A0ABV1XYZ8_9ACTN</name>
<evidence type="ECO:0000256" key="2">
    <source>
        <dbReference type="SAM" id="Phobius"/>
    </source>
</evidence>